<dbReference type="AlphaFoldDB" id="A0A5J4VKJ5"/>
<protein>
    <submittedName>
        <fullName evidence="1">Uncharacterized protein</fullName>
    </submittedName>
</protein>
<sequence length="53" mass="5787">MNLRDATAATSAATAAYACPFRSCLCIQPCTTFSIQIQILIAHKALRVEIQLF</sequence>
<evidence type="ECO:0000313" key="2">
    <source>
        <dbReference type="Proteomes" id="UP000324800"/>
    </source>
</evidence>
<dbReference type="Proteomes" id="UP000324800">
    <property type="component" value="Unassembled WGS sequence"/>
</dbReference>
<evidence type="ECO:0000313" key="1">
    <source>
        <dbReference type="EMBL" id="KAA6383101.1"/>
    </source>
</evidence>
<accession>A0A5J4VKJ5</accession>
<name>A0A5J4VKJ5_9EUKA</name>
<comment type="caution">
    <text evidence="1">The sequence shown here is derived from an EMBL/GenBank/DDBJ whole genome shotgun (WGS) entry which is preliminary data.</text>
</comment>
<dbReference type="PROSITE" id="PS51257">
    <property type="entry name" value="PROKAR_LIPOPROTEIN"/>
    <property type="match status" value="1"/>
</dbReference>
<organism evidence="1 2">
    <name type="scientific">Streblomastix strix</name>
    <dbReference type="NCBI Taxonomy" id="222440"/>
    <lineage>
        <taxon>Eukaryota</taxon>
        <taxon>Metamonada</taxon>
        <taxon>Preaxostyla</taxon>
        <taxon>Oxymonadida</taxon>
        <taxon>Streblomastigidae</taxon>
        <taxon>Streblomastix</taxon>
    </lineage>
</organism>
<reference evidence="1 2" key="1">
    <citation type="submission" date="2019-03" db="EMBL/GenBank/DDBJ databases">
        <title>Single cell metagenomics reveals metabolic interactions within the superorganism composed of flagellate Streblomastix strix and complex community of Bacteroidetes bacteria on its surface.</title>
        <authorList>
            <person name="Treitli S.C."/>
            <person name="Kolisko M."/>
            <person name="Husnik F."/>
            <person name="Keeling P."/>
            <person name="Hampl V."/>
        </authorList>
    </citation>
    <scope>NUCLEOTIDE SEQUENCE [LARGE SCALE GENOMIC DNA]</scope>
    <source>
        <strain evidence="1">ST1C</strain>
    </source>
</reference>
<dbReference type="EMBL" id="SNRW01006429">
    <property type="protein sequence ID" value="KAA6383101.1"/>
    <property type="molecule type" value="Genomic_DNA"/>
</dbReference>
<proteinExistence type="predicted"/>
<feature type="non-terminal residue" evidence="1">
    <location>
        <position position="1"/>
    </location>
</feature>
<gene>
    <name evidence="1" type="ORF">EZS28_021371</name>
</gene>